<evidence type="ECO:0000313" key="2">
    <source>
        <dbReference type="EMBL" id="MEI4802925.1"/>
    </source>
</evidence>
<keyword evidence="1" id="KW-0812">Transmembrane</keyword>
<evidence type="ECO:0000313" key="3">
    <source>
        <dbReference type="Proteomes" id="UP001372526"/>
    </source>
</evidence>
<feature type="transmembrane region" description="Helical" evidence="1">
    <location>
        <begin position="31"/>
        <end position="49"/>
    </location>
</feature>
<reference evidence="2 3" key="1">
    <citation type="submission" date="2024-01" db="EMBL/GenBank/DDBJ databases">
        <title>Seven novel Bacillus-like species.</title>
        <authorList>
            <person name="Liu G."/>
        </authorList>
    </citation>
    <scope>NUCLEOTIDE SEQUENCE [LARGE SCALE GENOMIC DNA]</scope>
    <source>
        <strain evidence="2 3">FJAT-51639</strain>
    </source>
</reference>
<keyword evidence="3" id="KW-1185">Reference proteome</keyword>
<proteinExistence type="predicted"/>
<accession>A0ABU8FMN3</accession>
<keyword evidence="1" id="KW-0472">Membrane</keyword>
<keyword evidence="1" id="KW-1133">Transmembrane helix</keyword>
<dbReference type="Proteomes" id="UP001372526">
    <property type="component" value="Unassembled WGS sequence"/>
</dbReference>
<protein>
    <submittedName>
        <fullName evidence="2">Uncharacterized protein</fullName>
    </submittedName>
</protein>
<organism evidence="2 3">
    <name type="scientific">Bacillus bruguierae</name>
    <dbReference type="NCBI Taxonomy" id="3127667"/>
    <lineage>
        <taxon>Bacteria</taxon>
        <taxon>Bacillati</taxon>
        <taxon>Bacillota</taxon>
        <taxon>Bacilli</taxon>
        <taxon>Bacillales</taxon>
        <taxon>Bacillaceae</taxon>
        <taxon>Bacillus</taxon>
    </lineage>
</organism>
<name>A0ABU8FMN3_9BACI</name>
<dbReference type="RefSeq" id="WP_170857705.1">
    <property type="nucleotide sequence ID" value="NZ_JBAWSX010000010.1"/>
</dbReference>
<dbReference type="EMBL" id="JBAWSX010000010">
    <property type="protein sequence ID" value="MEI4802925.1"/>
    <property type="molecule type" value="Genomic_DNA"/>
</dbReference>
<evidence type="ECO:0000256" key="1">
    <source>
        <dbReference type="SAM" id="Phobius"/>
    </source>
</evidence>
<comment type="caution">
    <text evidence="2">The sequence shown here is derived from an EMBL/GenBank/DDBJ whole genome shotgun (WGS) entry which is preliminary data.</text>
</comment>
<feature type="transmembrane region" description="Helical" evidence="1">
    <location>
        <begin position="7"/>
        <end position="25"/>
    </location>
</feature>
<sequence>MKKYEQAVGLFYGGFFMLGLAGGALLEKPNIGIFVGIACGLFTHAVLVMKDKNE</sequence>
<gene>
    <name evidence="2" type="ORF">WAZ07_16730</name>
</gene>